<keyword evidence="1" id="KW-0863">Zinc-finger</keyword>
<dbReference type="GO" id="GO:0008270">
    <property type="term" value="F:zinc ion binding"/>
    <property type="evidence" value="ECO:0007669"/>
    <property type="project" value="UniProtKB-KW"/>
</dbReference>
<proteinExistence type="predicted"/>
<keyword evidence="1" id="KW-0479">Metal-binding</keyword>
<name>A0AAW2R769_SESRA</name>
<reference evidence="4" key="1">
    <citation type="submission" date="2020-06" db="EMBL/GenBank/DDBJ databases">
        <authorList>
            <person name="Li T."/>
            <person name="Hu X."/>
            <person name="Zhang T."/>
            <person name="Song X."/>
            <person name="Zhang H."/>
            <person name="Dai N."/>
            <person name="Sheng W."/>
            <person name="Hou X."/>
            <person name="Wei L."/>
        </authorList>
    </citation>
    <scope>NUCLEOTIDE SEQUENCE</scope>
    <source>
        <strain evidence="4">G02</strain>
        <tissue evidence="4">Leaf</tissue>
    </source>
</reference>
<feature type="region of interest" description="Disordered" evidence="2">
    <location>
        <begin position="85"/>
        <end position="111"/>
    </location>
</feature>
<dbReference type="PANTHER" id="PTHR22765:SF272">
    <property type="entry name" value="E3 UBIQUITIN-PROTEIN LIGASE PRAJA-2"/>
    <property type="match status" value="1"/>
</dbReference>
<feature type="domain" description="RING-type" evidence="3">
    <location>
        <begin position="3"/>
        <end position="44"/>
    </location>
</feature>
<sequence length="111" mass="12534">MACAICKDSFTVGAVVNQLPCFSPLPPFCISPWLNTRNTCPLCRYEMPTDDKDYEARKRNEGNEYDTLLIHQHDVNDDSSLDATYDGVMDEPSQLHHGREQREVLNADSVG</sequence>
<dbReference type="PROSITE" id="PS50089">
    <property type="entry name" value="ZF_RING_2"/>
    <property type="match status" value="1"/>
</dbReference>
<dbReference type="GO" id="GO:0006511">
    <property type="term" value="P:ubiquitin-dependent protein catabolic process"/>
    <property type="evidence" value="ECO:0007669"/>
    <property type="project" value="TreeGrafter"/>
</dbReference>
<dbReference type="InterPro" id="IPR013083">
    <property type="entry name" value="Znf_RING/FYVE/PHD"/>
</dbReference>
<protein>
    <submittedName>
        <fullName evidence="4">E3 ubiquitin-protein ligase RING1-like</fullName>
    </submittedName>
</protein>
<organism evidence="4">
    <name type="scientific">Sesamum radiatum</name>
    <name type="common">Black benniseed</name>
    <dbReference type="NCBI Taxonomy" id="300843"/>
    <lineage>
        <taxon>Eukaryota</taxon>
        <taxon>Viridiplantae</taxon>
        <taxon>Streptophyta</taxon>
        <taxon>Embryophyta</taxon>
        <taxon>Tracheophyta</taxon>
        <taxon>Spermatophyta</taxon>
        <taxon>Magnoliopsida</taxon>
        <taxon>eudicotyledons</taxon>
        <taxon>Gunneridae</taxon>
        <taxon>Pentapetalae</taxon>
        <taxon>asterids</taxon>
        <taxon>lamiids</taxon>
        <taxon>Lamiales</taxon>
        <taxon>Pedaliaceae</taxon>
        <taxon>Sesamum</taxon>
    </lineage>
</organism>
<evidence type="ECO:0000256" key="2">
    <source>
        <dbReference type="SAM" id="MobiDB-lite"/>
    </source>
</evidence>
<dbReference type="Pfam" id="PF13639">
    <property type="entry name" value="zf-RING_2"/>
    <property type="match status" value="1"/>
</dbReference>
<dbReference type="Gene3D" id="3.30.40.10">
    <property type="entry name" value="Zinc/RING finger domain, C3HC4 (zinc finger)"/>
    <property type="match status" value="1"/>
</dbReference>
<dbReference type="SUPFAM" id="SSF57850">
    <property type="entry name" value="RING/U-box"/>
    <property type="match status" value="1"/>
</dbReference>
<accession>A0AAW2R769</accession>
<dbReference type="EMBL" id="JACGWJ010000014">
    <property type="protein sequence ID" value="KAL0375491.1"/>
    <property type="molecule type" value="Genomic_DNA"/>
</dbReference>
<comment type="caution">
    <text evidence="4">The sequence shown here is derived from an EMBL/GenBank/DDBJ whole genome shotgun (WGS) entry which is preliminary data.</text>
</comment>
<evidence type="ECO:0000256" key="1">
    <source>
        <dbReference type="PROSITE-ProRule" id="PRU00175"/>
    </source>
</evidence>
<evidence type="ECO:0000313" key="4">
    <source>
        <dbReference type="EMBL" id="KAL0375491.1"/>
    </source>
</evidence>
<dbReference type="GO" id="GO:0061630">
    <property type="term" value="F:ubiquitin protein ligase activity"/>
    <property type="evidence" value="ECO:0007669"/>
    <property type="project" value="TreeGrafter"/>
</dbReference>
<dbReference type="PANTHER" id="PTHR22765">
    <property type="entry name" value="RING FINGER AND PROTEASE ASSOCIATED DOMAIN-CONTAINING"/>
    <property type="match status" value="1"/>
</dbReference>
<dbReference type="InterPro" id="IPR051826">
    <property type="entry name" value="E3_ubiquitin-ligase_domain"/>
</dbReference>
<dbReference type="AlphaFoldDB" id="A0AAW2R769"/>
<reference evidence="4" key="2">
    <citation type="journal article" date="2024" name="Plant">
        <title>Genomic evolution and insights into agronomic trait innovations of Sesamum species.</title>
        <authorList>
            <person name="Miao H."/>
            <person name="Wang L."/>
            <person name="Qu L."/>
            <person name="Liu H."/>
            <person name="Sun Y."/>
            <person name="Le M."/>
            <person name="Wang Q."/>
            <person name="Wei S."/>
            <person name="Zheng Y."/>
            <person name="Lin W."/>
            <person name="Duan Y."/>
            <person name="Cao H."/>
            <person name="Xiong S."/>
            <person name="Wang X."/>
            <person name="Wei L."/>
            <person name="Li C."/>
            <person name="Ma Q."/>
            <person name="Ju M."/>
            <person name="Zhao R."/>
            <person name="Li G."/>
            <person name="Mu C."/>
            <person name="Tian Q."/>
            <person name="Mei H."/>
            <person name="Zhang T."/>
            <person name="Gao T."/>
            <person name="Zhang H."/>
        </authorList>
    </citation>
    <scope>NUCLEOTIDE SEQUENCE</scope>
    <source>
        <strain evidence="4">G02</strain>
    </source>
</reference>
<keyword evidence="1" id="KW-0862">Zinc</keyword>
<gene>
    <name evidence="4" type="ORF">Sradi_3464800</name>
</gene>
<evidence type="ECO:0000259" key="3">
    <source>
        <dbReference type="PROSITE" id="PS50089"/>
    </source>
</evidence>
<feature type="compositionally biased region" description="Basic and acidic residues" evidence="2">
    <location>
        <begin position="93"/>
        <end position="105"/>
    </location>
</feature>
<dbReference type="InterPro" id="IPR001841">
    <property type="entry name" value="Znf_RING"/>
</dbReference>